<reference evidence="1" key="1">
    <citation type="submission" date="2019-09" db="EMBL/GenBank/DDBJ databases">
        <authorList>
            <person name="Kumar P."/>
            <person name="Meghvansi M.K."/>
            <person name="Kamboj D.V."/>
        </authorList>
    </citation>
    <scope>NUCLEOTIDE SEQUENCE [LARGE SCALE GENOMIC DNA]</scope>
</reference>
<accession>A0A7D5JS81</accession>
<protein>
    <submittedName>
        <fullName evidence="1">Allantoate permease</fullName>
    </submittedName>
</protein>
<organism evidence="1">
    <name type="scientific">Escherichia virus LS2</name>
    <dbReference type="NCBI Taxonomy" id="2743776"/>
    <lineage>
        <taxon>Viruses</taxon>
        <taxon>Duplodnaviria</taxon>
        <taxon>Heunggongvirae</taxon>
        <taxon>Uroviricota</taxon>
        <taxon>Caudoviricetes</taxon>
        <taxon>Autographivirales</taxon>
        <taxon>Autotranscriptaviridae</taxon>
        <taxon>Studiervirinae</taxon>
        <taxon>Kayfunavirus</taxon>
        <taxon>Kayfunavirus LS2</taxon>
    </lineage>
</organism>
<sequence>MVALSYPMLTPEARIARLTDDLSLVADSFLTFRSLIPLVSLVSPMLTPEARIARLTDDLSLVADSFLTFRSLIPLVSLVSTSDSAPMSTDATSSLRVLVQVLGPKASEC</sequence>
<proteinExistence type="predicted"/>
<evidence type="ECO:0000313" key="1">
    <source>
        <dbReference type="EMBL" id="QLF86411.1"/>
    </source>
</evidence>
<dbReference type="EMBL" id="MN518894">
    <property type="protein sequence ID" value="QLF86411.1"/>
    <property type="molecule type" value="Genomic_DNA"/>
</dbReference>
<name>A0A7D5JS81_9CAUD</name>
<gene>
    <name evidence="1" type="ORF">LS2_26</name>
</gene>